<name>A0A6G6W8H2_9ACTN</name>
<dbReference type="RefSeq" id="WP_165227946.1">
    <property type="nucleotide sequence ID" value="NZ_CP049257.1"/>
</dbReference>
<evidence type="ECO:0000313" key="3">
    <source>
        <dbReference type="Proteomes" id="UP000502996"/>
    </source>
</evidence>
<dbReference type="AlphaFoldDB" id="A0A6G6W8H2"/>
<gene>
    <name evidence="2" type="ORF">G5V58_00945</name>
</gene>
<dbReference type="EMBL" id="CP049257">
    <property type="protein sequence ID" value="QIG41524.1"/>
    <property type="molecule type" value="Genomic_DNA"/>
</dbReference>
<dbReference type="NCBIfam" id="NF045524">
    <property type="entry name" value="MXAN_6640_HExxH"/>
    <property type="match status" value="1"/>
</dbReference>
<reference evidence="2 3" key="1">
    <citation type="submission" date="2020-02" db="EMBL/GenBank/DDBJ databases">
        <title>Full genome sequence of Nocardioides sp. R-3366.</title>
        <authorList>
            <person name="Im W.-T."/>
        </authorList>
    </citation>
    <scope>NUCLEOTIDE SEQUENCE [LARGE SCALE GENOMIC DNA]</scope>
    <source>
        <strain evidence="2 3">R-3366</strain>
    </source>
</reference>
<keyword evidence="3" id="KW-1185">Reference proteome</keyword>
<proteinExistence type="predicted"/>
<feature type="chain" id="PRO_5026069297" description="Neutral metalloprotease" evidence="1">
    <location>
        <begin position="37"/>
        <end position="513"/>
    </location>
</feature>
<accession>A0A6G6W8H2</accession>
<protein>
    <recommendedName>
        <fullName evidence="4">Neutral metalloprotease</fullName>
    </recommendedName>
</protein>
<keyword evidence="1" id="KW-0732">Signal</keyword>
<dbReference type="Proteomes" id="UP000502996">
    <property type="component" value="Chromosome"/>
</dbReference>
<dbReference type="KEGG" id="nano:G5V58_00945"/>
<evidence type="ECO:0000256" key="1">
    <source>
        <dbReference type="SAM" id="SignalP"/>
    </source>
</evidence>
<evidence type="ECO:0000313" key="2">
    <source>
        <dbReference type="EMBL" id="QIG41524.1"/>
    </source>
</evidence>
<feature type="signal peptide" evidence="1">
    <location>
        <begin position="1"/>
        <end position="36"/>
    </location>
</feature>
<evidence type="ECO:0008006" key="4">
    <source>
        <dbReference type="Google" id="ProtNLM"/>
    </source>
</evidence>
<organism evidence="2 3">
    <name type="scientific">Nocardioides anomalus</name>
    <dbReference type="NCBI Taxonomy" id="2712223"/>
    <lineage>
        <taxon>Bacteria</taxon>
        <taxon>Bacillati</taxon>
        <taxon>Actinomycetota</taxon>
        <taxon>Actinomycetes</taxon>
        <taxon>Propionibacteriales</taxon>
        <taxon>Nocardioidaceae</taxon>
        <taxon>Nocardioides</taxon>
    </lineage>
</organism>
<sequence length="513" mass="55621">MPTTSRARRNPALVLTAAVAAAFALVATTLSTPALAAPSAARTASVAKPAVKHDRTWRAKAALAQAQKAFSPSTPANQRPDATLALRKLWMLKDALSPADRAAADRLAQRPDKPATVGDENILLHYDPAELNPAAFDQNVALATVQNVANTYAASGYRRPKPDKGKGGDNRIDIYLDSLEPGLYGYCTTDQRLRGRHHDVWAYCVLDNDYAGFPSHTPLQNLQVTAAHEYFHATQFAYDALDDDWLLEATATWAEDELYDDVNDNVQYLRRSPITSPGRSMDKFEDTGVFQYGVWNFFRLMSNTYPEKTGLLPNVILKIWEAADSSKGRKNLYSTQAINKVLKKNGTSLADFFTYYSAATRLTHTPIFDEGVEQNYPIKPAAGSVTLAGGKGAKGKLNLDHLTSATLNIANGGGASALKVKLRMAPKSHGSKAIYVAYGANGAVLSIQAIKVNRKGKGKATVAFDPSVTSVDVTLVNASTKYRQCGRYQRNAVSCSGKAVFDNQRSRVSVKAA</sequence>